<dbReference type="RefSeq" id="WP_114642606.1">
    <property type="nucleotide sequence ID" value="NZ_JAACIO010000016.1"/>
</dbReference>
<gene>
    <name evidence="2" type="ORF">DYH56_09380</name>
</gene>
<keyword evidence="1" id="KW-1133">Transmembrane helix</keyword>
<dbReference type="Proteomes" id="UP000263486">
    <property type="component" value="Unassembled WGS sequence"/>
</dbReference>
<keyword evidence="1" id="KW-0472">Membrane</keyword>
<evidence type="ECO:0000256" key="1">
    <source>
        <dbReference type="SAM" id="Phobius"/>
    </source>
</evidence>
<evidence type="ECO:0000313" key="2">
    <source>
        <dbReference type="EMBL" id="REI40867.1"/>
    </source>
</evidence>
<comment type="caution">
    <text evidence="2">The sequence shown here is derived from an EMBL/GenBank/DDBJ whole genome shotgun (WGS) entry which is preliminary data.</text>
</comment>
<name>A0ABX9KG53_9FUSO</name>
<organism evidence="2 3">
    <name type="scientific">Psychrilyobacter piezotolerans</name>
    <dbReference type="NCBI Taxonomy" id="2293438"/>
    <lineage>
        <taxon>Bacteria</taxon>
        <taxon>Fusobacteriati</taxon>
        <taxon>Fusobacteriota</taxon>
        <taxon>Fusobacteriia</taxon>
        <taxon>Fusobacteriales</taxon>
        <taxon>Fusobacteriaceae</taxon>
        <taxon>Psychrilyobacter</taxon>
    </lineage>
</organism>
<dbReference type="EMBL" id="QUAJ01000015">
    <property type="protein sequence ID" value="REI40867.1"/>
    <property type="molecule type" value="Genomic_DNA"/>
</dbReference>
<keyword evidence="1" id="KW-0812">Transmembrane</keyword>
<feature type="transmembrane region" description="Helical" evidence="1">
    <location>
        <begin position="7"/>
        <end position="25"/>
    </location>
</feature>
<keyword evidence="3" id="KW-1185">Reference proteome</keyword>
<sequence>MDKSIRITFRQIMFILIVIFGFIFFEITNKNTSHSLNVFSSRTHSKGDILADRMSKIVILTKVGATAQKELANEIKKSGSYNFSYNILKIDEAIRELNELKVFDELLHYKGLTLSYLKEINKLLELGEEKFKDYNSVTVSKFNNQAKIVEKLYELDREELLKILHKNNIEYYVKSDGGIRFTWKELK</sequence>
<evidence type="ECO:0000313" key="3">
    <source>
        <dbReference type="Proteomes" id="UP000263486"/>
    </source>
</evidence>
<proteinExistence type="predicted"/>
<accession>A0ABX9KG53</accession>
<protein>
    <submittedName>
        <fullName evidence="2">Uncharacterized protein</fullName>
    </submittedName>
</protein>
<reference evidence="2 3" key="1">
    <citation type="submission" date="2018-08" db="EMBL/GenBank/DDBJ databases">
        <title>Draft genome sequence of Psychrilyobacter sp. strain SD5 isolated from Black Sea water.</title>
        <authorList>
            <person name="Yadav S."/>
            <person name="Villanueva L."/>
            <person name="Damste J.S.S."/>
        </authorList>
    </citation>
    <scope>NUCLEOTIDE SEQUENCE [LARGE SCALE GENOMIC DNA]</scope>
    <source>
        <strain evidence="2 3">SD5</strain>
    </source>
</reference>